<feature type="compositionally biased region" description="Low complexity" evidence="7">
    <location>
        <begin position="185"/>
        <end position="204"/>
    </location>
</feature>
<dbReference type="PANTHER" id="PTHR11211:SF3">
    <property type="entry name" value="HOMEOBOX PROTEIN MOHAWK"/>
    <property type="match status" value="1"/>
</dbReference>
<feature type="compositionally biased region" description="Polar residues" evidence="7">
    <location>
        <begin position="33"/>
        <end position="42"/>
    </location>
</feature>
<dbReference type="SUPFAM" id="SSF46689">
    <property type="entry name" value="Homeodomain-like"/>
    <property type="match status" value="1"/>
</dbReference>
<protein>
    <submittedName>
        <fullName evidence="10">Homeobox protein Mohawk-like</fullName>
    </submittedName>
</protein>
<evidence type="ECO:0000313" key="9">
    <source>
        <dbReference type="Proteomes" id="UP000694865"/>
    </source>
</evidence>
<dbReference type="RefSeq" id="XP_002739258.1">
    <property type="nucleotide sequence ID" value="XM_002739212.2"/>
</dbReference>
<sequence>MMMLGDSDYDDLASYNDSSGSDSEVGTGDERSANTTDAQTESGRPVRNLRNRSSRRPHMEERVRHKRQTLQDMAKPLKAWLYKHKDNPYPTKTEKILLALGSHMTLVQVSNWFANARRRLKNTVRHPGLSWAKRIRMYNHYVKGNAELLSISSGSTPGSSVLHAEDLVDEFAEDESFKEVDTRQQSDQSSSSDRPPSPSLSSESGHSTYHDSELDDTADDGVSPHKYKHTILQRYLNDSLSHNCKSSTSSSKDRVTTSRTKKSGSLSSHDYEDMSASPNDTSSSEGERPHHTVFDDFHTEFSFPDISIQWDSKQTDETYWKEINAAMALTHMARLKQRQIQARKTPCTATC</sequence>
<feature type="compositionally biased region" description="Basic and acidic residues" evidence="7">
    <location>
        <begin position="175"/>
        <end position="184"/>
    </location>
</feature>
<name>A0ABM0GX33_SACKO</name>
<accession>A0ABM0GX33</accession>
<comment type="similarity">
    <text evidence="2">Belongs to the TALE/IRO homeobox family.</text>
</comment>
<dbReference type="Proteomes" id="UP000694865">
    <property type="component" value="Unplaced"/>
</dbReference>
<reference evidence="10" key="1">
    <citation type="submission" date="2025-08" db="UniProtKB">
        <authorList>
            <consortium name="RefSeq"/>
        </authorList>
    </citation>
    <scope>IDENTIFICATION</scope>
    <source>
        <tissue evidence="10">Testes</tissue>
    </source>
</reference>
<comment type="subcellular location">
    <subcellularLocation>
        <location evidence="1 6">Nucleus</location>
    </subcellularLocation>
</comment>
<dbReference type="PROSITE" id="PS50071">
    <property type="entry name" value="HOMEOBOX_2"/>
    <property type="match status" value="1"/>
</dbReference>
<feature type="domain" description="Homeobox" evidence="8">
    <location>
        <begin position="60"/>
        <end position="123"/>
    </location>
</feature>
<evidence type="ECO:0000256" key="1">
    <source>
        <dbReference type="ARBA" id="ARBA00004123"/>
    </source>
</evidence>
<evidence type="ECO:0000313" key="10">
    <source>
        <dbReference type="RefSeq" id="XP_002739258.1"/>
    </source>
</evidence>
<feature type="compositionally biased region" description="Polar residues" evidence="7">
    <location>
        <begin position="15"/>
        <end position="24"/>
    </location>
</feature>
<feature type="compositionally biased region" description="Basic residues" evidence="7">
    <location>
        <begin position="47"/>
        <end position="56"/>
    </location>
</feature>
<dbReference type="InterPro" id="IPR008422">
    <property type="entry name" value="KN_HD"/>
</dbReference>
<keyword evidence="5 6" id="KW-0539">Nucleus</keyword>
<proteinExistence type="inferred from homology"/>
<dbReference type="InterPro" id="IPR001356">
    <property type="entry name" value="HD"/>
</dbReference>
<dbReference type="CDD" id="cd00086">
    <property type="entry name" value="homeodomain"/>
    <property type="match status" value="1"/>
</dbReference>
<dbReference type="Pfam" id="PF05920">
    <property type="entry name" value="Homeobox_KN"/>
    <property type="match status" value="1"/>
</dbReference>
<keyword evidence="9" id="KW-1185">Reference proteome</keyword>
<keyword evidence="3 6" id="KW-0238">DNA-binding</keyword>
<feature type="DNA-binding region" description="Homeobox" evidence="6">
    <location>
        <begin position="62"/>
        <end position="124"/>
    </location>
</feature>
<dbReference type="Gene3D" id="1.10.10.60">
    <property type="entry name" value="Homeodomain-like"/>
    <property type="match status" value="1"/>
</dbReference>
<keyword evidence="4 6" id="KW-0371">Homeobox</keyword>
<dbReference type="PANTHER" id="PTHR11211">
    <property type="entry name" value="IROQUOIS-CLASS HOMEODOMAIN PROTEIN IRX"/>
    <property type="match status" value="1"/>
</dbReference>
<evidence type="ECO:0000256" key="4">
    <source>
        <dbReference type="ARBA" id="ARBA00023155"/>
    </source>
</evidence>
<dbReference type="InterPro" id="IPR009057">
    <property type="entry name" value="Homeodomain-like_sf"/>
</dbReference>
<dbReference type="PROSITE" id="PS00027">
    <property type="entry name" value="HOMEOBOX_1"/>
    <property type="match status" value="1"/>
</dbReference>
<gene>
    <name evidence="10" type="primary">LOC100368443</name>
</gene>
<feature type="region of interest" description="Disordered" evidence="7">
    <location>
        <begin position="174"/>
        <end position="224"/>
    </location>
</feature>
<dbReference type="SMART" id="SM00389">
    <property type="entry name" value="HOX"/>
    <property type="match status" value="1"/>
</dbReference>
<evidence type="ECO:0000256" key="6">
    <source>
        <dbReference type="PROSITE-ProRule" id="PRU00108"/>
    </source>
</evidence>
<evidence type="ECO:0000259" key="8">
    <source>
        <dbReference type="PROSITE" id="PS50071"/>
    </source>
</evidence>
<feature type="region of interest" description="Disordered" evidence="7">
    <location>
        <begin position="1"/>
        <end position="66"/>
    </location>
</feature>
<evidence type="ECO:0000256" key="5">
    <source>
        <dbReference type="ARBA" id="ARBA00023242"/>
    </source>
</evidence>
<dbReference type="InterPro" id="IPR017970">
    <property type="entry name" value="Homeobox_CS"/>
</dbReference>
<dbReference type="GeneID" id="100368443"/>
<feature type="region of interest" description="Disordered" evidence="7">
    <location>
        <begin position="242"/>
        <end position="291"/>
    </location>
</feature>
<evidence type="ECO:0000256" key="3">
    <source>
        <dbReference type="ARBA" id="ARBA00023125"/>
    </source>
</evidence>
<evidence type="ECO:0000256" key="2">
    <source>
        <dbReference type="ARBA" id="ARBA00008446"/>
    </source>
</evidence>
<evidence type="ECO:0000256" key="7">
    <source>
        <dbReference type="SAM" id="MobiDB-lite"/>
    </source>
</evidence>
<organism evidence="9 10">
    <name type="scientific">Saccoglossus kowalevskii</name>
    <name type="common">Acorn worm</name>
    <dbReference type="NCBI Taxonomy" id="10224"/>
    <lineage>
        <taxon>Eukaryota</taxon>
        <taxon>Metazoa</taxon>
        <taxon>Hemichordata</taxon>
        <taxon>Enteropneusta</taxon>
        <taxon>Harrimaniidae</taxon>
        <taxon>Saccoglossus</taxon>
    </lineage>
</organism>